<sequence>MAEQKQILRISSTDNIRYSVLQLLHECLAAAARKGDAQSAIALSKYIFKEFDERDMLLYVETTQYELETRKHVREPIKKGGDAS</sequence>
<dbReference type="EMBL" id="BLYJ01000040">
    <property type="protein sequence ID" value="GFO89271.1"/>
    <property type="molecule type" value="Genomic_DNA"/>
</dbReference>
<evidence type="ECO:0000313" key="1">
    <source>
        <dbReference type="EMBL" id="GFO89271.1"/>
    </source>
</evidence>
<accession>A0ABQ1E2W0</accession>
<proteinExistence type="predicted"/>
<organism evidence="1 2">
    <name type="scientific">Butyricicoccus faecihominis</name>
    <dbReference type="NCBI Taxonomy" id="1712515"/>
    <lineage>
        <taxon>Bacteria</taxon>
        <taxon>Bacillati</taxon>
        <taxon>Bacillota</taxon>
        <taxon>Clostridia</taxon>
        <taxon>Eubacteriales</taxon>
        <taxon>Butyricicoccaceae</taxon>
        <taxon>Butyricicoccus</taxon>
    </lineage>
</organism>
<keyword evidence="2" id="KW-1185">Reference proteome</keyword>
<gene>
    <name evidence="1" type="ORF">BUFA31_24350</name>
</gene>
<reference evidence="1 2" key="1">
    <citation type="submission" date="2020-06" db="EMBL/GenBank/DDBJ databases">
        <title>Characterization of fructooligosaccharide metabolism and fructooligosaccharide-degrading enzymes in human commensal butyrate producers.</title>
        <authorList>
            <person name="Tanno H."/>
            <person name="Fujii T."/>
            <person name="Hirano K."/>
            <person name="Maeno S."/>
            <person name="Tonozuka T."/>
            <person name="Sakamoto M."/>
            <person name="Ohkuma M."/>
            <person name="Tochio T."/>
            <person name="Endo A."/>
        </authorList>
    </citation>
    <scope>NUCLEOTIDE SEQUENCE [LARGE SCALE GENOMIC DNA]</scope>
    <source>
        <strain evidence="1 2">JCM 31056</strain>
    </source>
</reference>
<comment type="caution">
    <text evidence="1">The sequence shown here is derived from an EMBL/GenBank/DDBJ whole genome shotgun (WGS) entry which is preliminary data.</text>
</comment>
<dbReference type="RefSeq" id="WP_118729317.1">
    <property type="nucleotide sequence ID" value="NZ_BLYJ01000040.1"/>
</dbReference>
<dbReference type="Proteomes" id="UP000620147">
    <property type="component" value="Unassembled WGS sequence"/>
</dbReference>
<protein>
    <submittedName>
        <fullName evidence="1">Uncharacterized protein</fullName>
    </submittedName>
</protein>
<evidence type="ECO:0000313" key="2">
    <source>
        <dbReference type="Proteomes" id="UP000620147"/>
    </source>
</evidence>
<name>A0ABQ1E2W0_9FIRM</name>